<dbReference type="Proteomes" id="UP000234412">
    <property type="component" value="Unassembled WGS sequence"/>
</dbReference>
<feature type="non-terminal residue" evidence="1">
    <location>
        <position position="228"/>
    </location>
</feature>
<name>A0A2N4Z4E2_KLEVA</name>
<dbReference type="EMBL" id="PIDP01000200">
    <property type="protein sequence ID" value="PLM95999.1"/>
    <property type="molecule type" value="Genomic_DNA"/>
</dbReference>
<comment type="caution">
    <text evidence="1">The sequence shown here is derived from an EMBL/GenBank/DDBJ whole genome shotgun (WGS) entry which is preliminary data.</text>
</comment>
<sequence>MIPNLNELTDTPIARTNLIKLEEDQLTTIQHLLAPVSNIYTIDFMIQRFTKERKEKSADYYARIHQEVKTCVRQKLGLEAGQEVKYELHCLPNYHHVFFFLVPAAAPNSLAHRTLAERIETLCQRLTAENYDLSRLIQGLFSLHLKMIMLEQASERFSVPPTYFNSTFYLNARLSQPVTQKSGTGVMEAFELDIYASEYNELAFTLHKRKFLVEPEDELHLSLDDTCA</sequence>
<reference evidence="1 2" key="2">
    <citation type="submission" date="2018-01" db="EMBL/GenBank/DDBJ databases">
        <title>Genomic study of Klebsiella pneumoniae.</title>
        <authorList>
            <person name="Yang Y."/>
            <person name="Bicalho R."/>
        </authorList>
    </citation>
    <scope>NUCLEOTIDE SEQUENCE [LARGE SCALE GENOMIC DNA]</scope>
    <source>
        <strain evidence="1 2">A8</strain>
    </source>
</reference>
<accession>A0A2N4Z4E2</accession>
<gene>
    <name evidence="1" type="ORF">CWN47_08615</name>
</gene>
<dbReference type="AlphaFoldDB" id="A0A2N4Z4E2"/>
<evidence type="ECO:0000313" key="1">
    <source>
        <dbReference type="EMBL" id="PLM95999.1"/>
    </source>
</evidence>
<reference evidence="1 2" key="1">
    <citation type="submission" date="2017-11" db="EMBL/GenBank/DDBJ databases">
        <authorList>
            <person name="Han C.G."/>
        </authorList>
    </citation>
    <scope>NUCLEOTIDE SEQUENCE [LARGE SCALE GENOMIC DNA]</scope>
    <source>
        <strain evidence="1 2">A8</strain>
    </source>
</reference>
<proteinExistence type="predicted"/>
<evidence type="ECO:0000313" key="2">
    <source>
        <dbReference type="Proteomes" id="UP000234412"/>
    </source>
</evidence>
<organism evidence="1 2">
    <name type="scientific">Klebsiella variicola</name>
    <dbReference type="NCBI Taxonomy" id="244366"/>
    <lineage>
        <taxon>Bacteria</taxon>
        <taxon>Pseudomonadati</taxon>
        <taxon>Pseudomonadota</taxon>
        <taxon>Gammaproteobacteria</taxon>
        <taxon>Enterobacterales</taxon>
        <taxon>Enterobacteriaceae</taxon>
        <taxon>Klebsiella/Raoultella group</taxon>
        <taxon>Klebsiella</taxon>
        <taxon>Klebsiella pneumoniae complex</taxon>
    </lineage>
</organism>
<protein>
    <submittedName>
        <fullName evidence="1">Uncharacterized protein</fullName>
    </submittedName>
</protein>